<evidence type="ECO:0008006" key="9">
    <source>
        <dbReference type="Google" id="ProtNLM"/>
    </source>
</evidence>
<feature type="transmembrane region" description="Helical" evidence="6">
    <location>
        <begin position="41"/>
        <end position="65"/>
    </location>
</feature>
<dbReference type="PANTHER" id="PTHR22945">
    <property type="entry name" value="SERPENTINE RECEPTOR, CLASS D DELTA"/>
    <property type="match status" value="1"/>
</dbReference>
<organism evidence="7 8">
    <name type="scientific">Pristionchus entomophagus</name>
    <dbReference type="NCBI Taxonomy" id="358040"/>
    <lineage>
        <taxon>Eukaryota</taxon>
        <taxon>Metazoa</taxon>
        <taxon>Ecdysozoa</taxon>
        <taxon>Nematoda</taxon>
        <taxon>Chromadorea</taxon>
        <taxon>Rhabditida</taxon>
        <taxon>Rhabditina</taxon>
        <taxon>Diplogasteromorpha</taxon>
        <taxon>Diplogasteroidea</taxon>
        <taxon>Neodiplogasteridae</taxon>
        <taxon>Pristionchus</taxon>
    </lineage>
</organism>
<keyword evidence="8" id="KW-1185">Reference proteome</keyword>
<evidence type="ECO:0000256" key="1">
    <source>
        <dbReference type="ARBA" id="ARBA00004141"/>
    </source>
</evidence>
<feature type="non-terminal residue" evidence="7">
    <location>
        <position position="1"/>
    </location>
</feature>
<dbReference type="Pfam" id="PF10317">
    <property type="entry name" value="7TM_GPCR_Srd"/>
    <property type="match status" value="1"/>
</dbReference>
<proteinExistence type="inferred from homology"/>
<dbReference type="PANTHER" id="PTHR22945:SF40">
    <property type="entry name" value="SERPENTINE RECEPTOR, CLASS D (DELTA)-RELATED"/>
    <property type="match status" value="1"/>
</dbReference>
<keyword evidence="3 6" id="KW-0812">Transmembrane</keyword>
<keyword evidence="4 6" id="KW-1133">Transmembrane helix</keyword>
<comment type="similarity">
    <text evidence="2">Belongs to the nematode receptor-like protein srd family.</text>
</comment>
<comment type="subcellular location">
    <subcellularLocation>
        <location evidence="1">Membrane</location>
        <topology evidence="1">Multi-pass membrane protein</topology>
    </subcellularLocation>
</comment>
<reference evidence="7" key="1">
    <citation type="submission" date="2023-10" db="EMBL/GenBank/DDBJ databases">
        <title>Genome assembly of Pristionchus species.</title>
        <authorList>
            <person name="Yoshida K."/>
            <person name="Sommer R.J."/>
        </authorList>
    </citation>
    <scope>NUCLEOTIDE SEQUENCE</scope>
    <source>
        <strain evidence="7">RS0144</strain>
    </source>
</reference>
<dbReference type="GO" id="GO:0016020">
    <property type="term" value="C:membrane"/>
    <property type="evidence" value="ECO:0007669"/>
    <property type="project" value="UniProtKB-SubCell"/>
</dbReference>
<feature type="non-terminal residue" evidence="7">
    <location>
        <position position="167"/>
    </location>
</feature>
<protein>
    <recommendedName>
        <fullName evidence="9">G protein-coupled receptor</fullName>
    </recommendedName>
</protein>
<evidence type="ECO:0000256" key="5">
    <source>
        <dbReference type="ARBA" id="ARBA00023136"/>
    </source>
</evidence>
<dbReference type="AlphaFoldDB" id="A0AAV5TKS5"/>
<feature type="transmembrane region" description="Helical" evidence="6">
    <location>
        <begin position="125"/>
        <end position="144"/>
    </location>
</feature>
<dbReference type="InterPro" id="IPR019421">
    <property type="entry name" value="7TM_GPCR_serpentine_rcpt_Srd"/>
</dbReference>
<evidence type="ECO:0000256" key="4">
    <source>
        <dbReference type="ARBA" id="ARBA00022989"/>
    </source>
</evidence>
<dbReference type="EMBL" id="BTSX01000004">
    <property type="protein sequence ID" value="GMS95007.1"/>
    <property type="molecule type" value="Genomic_DNA"/>
</dbReference>
<feature type="transmembrane region" description="Helical" evidence="6">
    <location>
        <begin position="86"/>
        <end position="110"/>
    </location>
</feature>
<gene>
    <name evidence="7" type="ORF">PENTCL1PPCAC_17182</name>
</gene>
<evidence type="ECO:0000256" key="6">
    <source>
        <dbReference type="SAM" id="Phobius"/>
    </source>
</evidence>
<evidence type="ECO:0000313" key="7">
    <source>
        <dbReference type="EMBL" id="GMS95007.1"/>
    </source>
</evidence>
<comment type="caution">
    <text evidence="7">The sequence shown here is derived from an EMBL/GenBank/DDBJ whole genome shotgun (WGS) entry which is preliminary data.</text>
</comment>
<name>A0AAV5TKS5_9BILA</name>
<evidence type="ECO:0000256" key="3">
    <source>
        <dbReference type="ARBA" id="ARBA00022692"/>
    </source>
</evidence>
<keyword evidence="5 6" id="KW-0472">Membrane</keyword>
<accession>A0AAV5TKS5</accession>
<dbReference type="Proteomes" id="UP001432027">
    <property type="component" value="Unassembled WGS sequence"/>
</dbReference>
<dbReference type="InterPro" id="IPR050920">
    <property type="entry name" value="Nematode_rcpt-like_delta"/>
</dbReference>
<evidence type="ECO:0000256" key="2">
    <source>
        <dbReference type="ARBA" id="ARBA00009166"/>
    </source>
</evidence>
<evidence type="ECO:0000313" key="8">
    <source>
        <dbReference type="Proteomes" id="UP001432027"/>
    </source>
</evidence>
<sequence>FILAIDDSNAVRSALAIARPEYLLEDYEMEGVVNIFNWGPIISLSMFTGPIAPITVLVFVLRAKVLSKIIEKANQMSLKTMKLHSALTKVLSIQAVLPVIFLFSLINYYLCQSDIFCSPVQEHLILWELSQIGSIVPMITLYYVQPYRSFLEEKLLCKKAHKTSFVD</sequence>